<dbReference type="InterPro" id="IPR008902">
    <property type="entry name" value="Rhamnosid_concanavalin"/>
</dbReference>
<feature type="domain" description="Alpha-L-rhamnosidase concanavalin-like" evidence="4">
    <location>
        <begin position="318"/>
        <end position="419"/>
    </location>
</feature>
<gene>
    <name evidence="8" type="ORF">JF69_01410</name>
</gene>
<dbReference type="GO" id="GO:0005975">
    <property type="term" value="P:carbohydrate metabolic process"/>
    <property type="evidence" value="ECO:0007669"/>
    <property type="project" value="InterPro"/>
</dbReference>
<evidence type="ECO:0000259" key="6">
    <source>
        <dbReference type="Pfam" id="PF17389"/>
    </source>
</evidence>
<accession>A0A0F4L1A8</accession>
<dbReference type="Gene3D" id="1.50.10.10">
    <property type="match status" value="1"/>
</dbReference>
<dbReference type="EC" id="3.2.1.40" evidence="2"/>
<evidence type="ECO:0000313" key="9">
    <source>
        <dbReference type="Proteomes" id="UP000033648"/>
    </source>
</evidence>
<dbReference type="PIRSF" id="PIRSF010631">
    <property type="entry name" value="A-rhamnsds"/>
    <property type="match status" value="1"/>
</dbReference>
<dbReference type="Pfam" id="PF17389">
    <property type="entry name" value="Bac_rhamnosid6H"/>
    <property type="match status" value="1"/>
</dbReference>
<dbReference type="InterPro" id="IPR013737">
    <property type="entry name" value="Bac_rhamnosid_N"/>
</dbReference>
<dbReference type="InterPro" id="IPR012341">
    <property type="entry name" value="6hp_glycosidase-like_sf"/>
</dbReference>
<dbReference type="InterPro" id="IPR035398">
    <property type="entry name" value="Bac_rhamnosid_C"/>
</dbReference>
<sequence>MVDSARLEVSPVRFGHRPWAGCALGYDQPCPSLSWRLLKTPEGWKQEDVEVEITDHHGRVSVHRLHVADQICLPWPGEPLKSRESAAVRVRVAGQDGIWSPWSVTARVECGLLSNQDWSGCPVSPSDPVGREDPAPVLSRRFTVEGTCAKARIHLTAGGLFVAYLDGQRIGQDQLCPGWTDYRHRINALTYDLTDALTPGSHRLDVLLGNGWYRGHLGWQRLTDFYGDRLWLMAQLEWFDSRGEQVLSGDDQWTWHPSPISSNDLYDGECRDMRIPLLEARGVVRPVQLLPMPHTSIRPQEAPPARIIRCVPGQKIITTPSGRTVVDFGQNVAGWVRMVVRGGRPGGRLQLRHAEVLDHGELALKPLRQAKATDEYILSGTANEVVEPLFTQHGFRYVQVEGLEPDADVKAGDFQACLVSAVMESAGSFTCSDDRLNRLFENVRWSTMDNFITVPTDCPQRDERLGWTGDIAMFAPSALELFDADAFLSSWLTDVANSQAADGGIPLVVPDVLDGSRLTCGWGDAAVLVPWALYRATGDEAVLRRFLPMMDRFVDGVQDLTRRGLWQGGFQFGDWLDPDAPADQPMKSKADPDVVATAFAAHSAALVAQAHACLGQEDQEQHYRSLADGMAQGFRDEYVSPNGRILSDCPSVYSFALDWNLLETDRQRQGAGERLADLVRASGFRISTGFLGTPFICQALTISGHADLAVRLVLQDHCPSWLYQVDMGATTVWERWDSMLPDGSVNPNGMTSFNHYALGSVVSWLIQGLIGLRMDAAGWRKVTVAPLIIPQLSFAELRLVTPYGPVNLSWRRQDSSATVSMHLSLPVGVSANLVLPGGVSGRCDHGDYSWILPDPNAKPTRQTQIRTIRDLIDVPDLLADLIRALLAIDSPSYRGSQADLSFCAAAKPWLDAPVGELPQVASQQGFLPDAGAIESAVVGFLQRHGLAPAGQAKNQDFDQ</sequence>
<dbReference type="SUPFAM" id="SSF48208">
    <property type="entry name" value="Six-hairpin glycosidases"/>
    <property type="match status" value="1"/>
</dbReference>
<feature type="domain" description="Alpha-L-rhamnosidase six-hairpin glycosidase" evidence="6">
    <location>
        <begin position="425"/>
        <end position="767"/>
    </location>
</feature>
<evidence type="ECO:0000256" key="2">
    <source>
        <dbReference type="ARBA" id="ARBA00012652"/>
    </source>
</evidence>
<dbReference type="Pfam" id="PF17390">
    <property type="entry name" value="Bac_rhamnosid_C"/>
    <property type="match status" value="1"/>
</dbReference>
<protein>
    <recommendedName>
        <fullName evidence="2">alpha-L-rhamnosidase</fullName>
        <ecNumber evidence="2">3.2.1.40</ecNumber>
    </recommendedName>
</protein>
<keyword evidence="3" id="KW-0378">Hydrolase</keyword>
<dbReference type="GO" id="GO:0030596">
    <property type="term" value="F:alpha-L-rhamnosidase activity"/>
    <property type="evidence" value="ECO:0007669"/>
    <property type="project" value="UniProtKB-EC"/>
</dbReference>
<dbReference type="Proteomes" id="UP000033648">
    <property type="component" value="Unassembled WGS sequence"/>
</dbReference>
<dbReference type="Pfam" id="PF08531">
    <property type="entry name" value="Bac_rhamnosid_N"/>
    <property type="match status" value="1"/>
</dbReference>
<dbReference type="Gene3D" id="2.60.120.260">
    <property type="entry name" value="Galactose-binding domain-like"/>
    <property type="match status" value="2"/>
</dbReference>
<dbReference type="Gene3D" id="2.60.420.10">
    <property type="entry name" value="Maltose phosphorylase, domain 3"/>
    <property type="match status" value="1"/>
</dbReference>
<evidence type="ECO:0000313" key="8">
    <source>
        <dbReference type="EMBL" id="KJY52450.1"/>
    </source>
</evidence>
<dbReference type="Pfam" id="PF05592">
    <property type="entry name" value="Bac_rhamnosid"/>
    <property type="match status" value="1"/>
</dbReference>
<dbReference type="PANTHER" id="PTHR33307">
    <property type="entry name" value="ALPHA-RHAMNOSIDASE (EUROFUNG)"/>
    <property type="match status" value="1"/>
</dbReference>
<dbReference type="Pfam" id="PF25788">
    <property type="entry name" value="Ig_Rha78A_N"/>
    <property type="match status" value="1"/>
</dbReference>
<evidence type="ECO:0000259" key="4">
    <source>
        <dbReference type="Pfam" id="PF05592"/>
    </source>
</evidence>
<proteinExistence type="predicted"/>
<dbReference type="PATRIC" id="fig|1684.4.peg.154"/>
<feature type="domain" description="Alpha-L-rhamnosidase C-terminal" evidence="7">
    <location>
        <begin position="771"/>
        <end position="841"/>
    </location>
</feature>
<evidence type="ECO:0000256" key="1">
    <source>
        <dbReference type="ARBA" id="ARBA00001445"/>
    </source>
</evidence>
<organism evidence="8 9">
    <name type="scientific">Bifidobacterium asteroides</name>
    <dbReference type="NCBI Taxonomy" id="1684"/>
    <lineage>
        <taxon>Bacteria</taxon>
        <taxon>Bacillati</taxon>
        <taxon>Actinomycetota</taxon>
        <taxon>Actinomycetes</taxon>
        <taxon>Bifidobacteriales</taxon>
        <taxon>Bifidobacteriaceae</taxon>
        <taxon>Bifidobacterium</taxon>
    </lineage>
</organism>
<feature type="domain" description="Bacterial alpha-L-rhamnosidase N-terminal" evidence="5">
    <location>
        <begin position="148"/>
        <end position="308"/>
    </location>
</feature>
<dbReference type="PANTHER" id="PTHR33307:SF6">
    <property type="entry name" value="ALPHA-RHAMNOSIDASE (EUROFUNG)-RELATED"/>
    <property type="match status" value="1"/>
</dbReference>
<dbReference type="EMBL" id="JWME01000004">
    <property type="protein sequence ID" value="KJY52450.1"/>
    <property type="molecule type" value="Genomic_DNA"/>
</dbReference>
<dbReference type="InterPro" id="IPR008928">
    <property type="entry name" value="6-hairpin_glycosidase_sf"/>
</dbReference>
<name>A0A0F4L1A8_9BIFI</name>
<dbReference type="InterPro" id="IPR016007">
    <property type="entry name" value="Alpha_rhamnosid"/>
</dbReference>
<evidence type="ECO:0000256" key="3">
    <source>
        <dbReference type="ARBA" id="ARBA00022801"/>
    </source>
</evidence>
<reference evidence="8 9" key="1">
    <citation type="submission" date="2014-12" db="EMBL/GenBank/DDBJ databases">
        <title>Comparative genomics of the lactic acid bacteria isolated from the honey bee gut.</title>
        <authorList>
            <person name="Ellegaard K.M."/>
            <person name="Tamarit D."/>
            <person name="Javelind E."/>
            <person name="Olofsson T."/>
            <person name="Andersson S.G."/>
            <person name="Vasquez A."/>
        </authorList>
    </citation>
    <scope>NUCLEOTIDE SEQUENCE [LARGE SCALE GENOMIC DNA]</scope>
    <source>
        <strain evidence="8 9">Bin2</strain>
    </source>
</reference>
<dbReference type="InterPro" id="IPR013783">
    <property type="entry name" value="Ig-like_fold"/>
</dbReference>
<comment type="catalytic activity">
    <reaction evidence="1">
        <text>Hydrolysis of terminal non-reducing alpha-L-rhamnose residues in alpha-L-rhamnosides.</text>
        <dbReference type="EC" id="3.2.1.40"/>
    </reaction>
</comment>
<dbReference type="AlphaFoldDB" id="A0A0F4L1A8"/>
<dbReference type="InterPro" id="IPR035396">
    <property type="entry name" value="Bac_rhamnosid6H"/>
</dbReference>
<evidence type="ECO:0000259" key="7">
    <source>
        <dbReference type="Pfam" id="PF17390"/>
    </source>
</evidence>
<comment type="caution">
    <text evidence="8">The sequence shown here is derived from an EMBL/GenBank/DDBJ whole genome shotgun (WGS) entry which is preliminary data.</text>
</comment>
<evidence type="ECO:0000259" key="5">
    <source>
        <dbReference type="Pfam" id="PF08531"/>
    </source>
</evidence>
<dbReference type="Gene3D" id="2.60.40.10">
    <property type="entry name" value="Immunoglobulins"/>
    <property type="match status" value="1"/>
</dbReference>
<dbReference type="OrthoDB" id="9761045at2"/>